<feature type="signal peptide" evidence="1">
    <location>
        <begin position="1"/>
        <end position="20"/>
    </location>
</feature>
<protein>
    <submittedName>
        <fullName evidence="2">Uncharacterized protein</fullName>
    </submittedName>
</protein>
<organism evidence="2">
    <name type="scientific">Homalodisca liturata</name>
    <dbReference type="NCBI Taxonomy" id="320908"/>
    <lineage>
        <taxon>Eukaryota</taxon>
        <taxon>Metazoa</taxon>
        <taxon>Ecdysozoa</taxon>
        <taxon>Arthropoda</taxon>
        <taxon>Hexapoda</taxon>
        <taxon>Insecta</taxon>
        <taxon>Pterygota</taxon>
        <taxon>Neoptera</taxon>
        <taxon>Paraneoptera</taxon>
        <taxon>Hemiptera</taxon>
        <taxon>Auchenorrhyncha</taxon>
        <taxon>Membracoidea</taxon>
        <taxon>Cicadellidae</taxon>
        <taxon>Cicadellinae</taxon>
        <taxon>Proconiini</taxon>
        <taxon>Homalodisca</taxon>
    </lineage>
</organism>
<evidence type="ECO:0000256" key="1">
    <source>
        <dbReference type="SAM" id="SignalP"/>
    </source>
</evidence>
<proteinExistence type="predicted"/>
<dbReference type="EMBL" id="GECU01018029">
    <property type="protein sequence ID" value="JAS89677.1"/>
    <property type="molecule type" value="Transcribed_RNA"/>
</dbReference>
<keyword evidence="1" id="KW-0732">Signal</keyword>
<name>A0A1B6IS12_9HEMI</name>
<reference evidence="2" key="1">
    <citation type="submission" date="2015-11" db="EMBL/GenBank/DDBJ databases">
        <title>De novo transcriptome assembly of four potential Pierce s Disease insect vectors from Arizona vineyards.</title>
        <authorList>
            <person name="Tassone E.E."/>
        </authorList>
    </citation>
    <scope>NUCLEOTIDE SEQUENCE</scope>
</reference>
<sequence>MQYWMLTFVAMIALQENAKGQSDPVEDRMQTLVEALRENKHKFGTKECDSVVSSISSDVKFMSERLDHCKITQDPEVKEACDQMSSNLPKVLDFYLDIVTNSCKID</sequence>
<accession>A0A1B6IS12</accession>
<gene>
    <name evidence="2" type="ORF">g.36165</name>
</gene>
<evidence type="ECO:0000313" key="2">
    <source>
        <dbReference type="EMBL" id="JAS89677.1"/>
    </source>
</evidence>
<dbReference type="AlphaFoldDB" id="A0A1B6IS12"/>
<feature type="chain" id="PRO_5008585386" evidence="1">
    <location>
        <begin position="21"/>
        <end position="106"/>
    </location>
</feature>